<dbReference type="InterPro" id="IPR016181">
    <property type="entry name" value="Acyl_CoA_acyltransferase"/>
</dbReference>
<dbReference type="AlphaFoldDB" id="A0A558D0E8"/>
<dbReference type="STRING" id="1543721.AAY24_15565"/>
<dbReference type="EMBL" id="VMRY01000041">
    <property type="protein sequence ID" value="TVT54491.1"/>
    <property type="molecule type" value="Genomic_DNA"/>
</dbReference>
<evidence type="ECO:0000313" key="2">
    <source>
        <dbReference type="Proteomes" id="UP000317355"/>
    </source>
</evidence>
<gene>
    <name evidence="1" type="ORF">FHK82_09840</name>
</gene>
<comment type="caution">
    <text evidence="1">The sequence shown here is derived from an EMBL/GenBank/DDBJ whole genome shotgun (WGS) entry which is preliminary data.</text>
</comment>
<reference evidence="1 2" key="1">
    <citation type="submission" date="2019-07" db="EMBL/GenBank/DDBJ databases">
        <title>The pathways for chlorine oxyanion respiration interact through the shared metabolite chlorate.</title>
        <authorList>
            <person name="Barnum T.P."/>
            <person name="Cheng Y."/>
            <person name="Hill K.A."/>
            <person name="Lucas L.N."/>
            <person name="Carlson H.K."/>
            <person name="Coates J.D."/>
        </authorList>
    </citation>
    <scope>NUCLEOTIDE SEQUENCE [LARGE SCALE GENOMIC DNA]</scope>
    <source>
        <strain evidence="1">BK-3</strain>
    </source>
</reference>
<dbReference type="SUPFAM" id="SSF55729">
    <property type="entry name" value="Acyl-CoA N-acyltransferases (Nat)"/>
    <property type="match status" value="1"/>
</dbReference>
<dbReference type="PANTHER" id="PTHR47017:SF1">
    <property type="entry name" value="ACYL-COA"/>
    <property type="match status" value="1"/>
</dbReference>
<dbReference type="PANTHER" id="PTHR47017">
    <property type="entry name" value="ACYL-COA"/>
    <property type="match status" value="1"/>
</dbReference>
<dbReference type="InterPro" id="IPR007434">
    <property type="entry name" value="FemAB-like"/>
</dbReference>
<organism evidence="1 2">
    <name type="scientific">Sedimenticola thiotaurini</name>
    <dbReference type="NCBI Taxonomy" id="1543721"/>
    <lineage>
        <taxon>Bacteria</taxon>
        <taxon>Pseudomonadati</taxon>
        <taxon>Pseudomonadota</taxon>
        <taxon>Gammaproteobacteria</taxon>
        <taxon>Chromatiales</taxon>
        <taxon>Sedimenticolaceae</taxon>
        <taxon>Sedimenticola</taxon>
    </lineage>
</organism>
<dbReference type="GO" id="GO:0016740">
    <property type="term" value="F:transferase activity"/>
    <property type="evidence" value="ECO:0007669"/>
    <property type="project" value="UniProtKB-KW"/>
</dbReference>
<dbReference type="Proteomes" id="UP000317355">
    <property type="component" value="Unassembled WGS sequence"/>
</dbReference>
<protein>
    <submittedName>
        <fullName evidence="1">N-acetyltransferase</fullName>
    </submittedName>
</protein>
<evidence type="ECO:0000313" key="1">
    <source>
        <dbReference type="EMBL" id="TVT54491.1"/>
    </source>
</evidence>
<name>A0A558D0E8_9GAMM</name>
<dbReference type="Pfam" id="PF04339">
    <property type="entry name" value="FemAB_like"/>
    <property type="match status" value="1"/>
</dbReference>
<dbReference type="Gene3D" id="3.40.630.30">
    <property type="match status" value="1"/>
</dbReference>
<sequence length="382" mass="43552">MEIKIHSRIDEIAPGEWNALVRDNNPLVRHEFLNAMEQHGCVGEQFGWLPCHIGVYETGVLQAAMPLYEKYNSYGEFVFDNAWADAYHRSGLQYFPKLVSAVPYTPASGQRLLAAPERSAALFPVLLQAVLKLGEQVGSSSFHCLFPSSDGFDFLAGQGLLTRHDVQFHWPNRDYADFDQFLASLVAKKRKNIRQERRRVAEAGVTLRRLNGHTASEQDWQKFTHFYNKTFQEKWGMATFNAGFFRQVAEQLPDQVLLVLADFQGDCVAGSLMFQSDTTLYGRHWGADLRLDGLHFETCYYQGIEHCIEQGLNCFEPGAQGEHKLSRGFVPTLTRSSHWIWDEGFREPIARYTEHEQAAIANYLQQLQPSIPYRSTSCKETG</sequence>
<proteinExistence type="predicted"/>
<accession>A0A558D0E8</accession>
<keyword evidence="1" id="KW-0808">Transferase</keyword>